<proteinExistence type="predicted"/>
<keyword evidence="7" id="KW-0862">Zinc</keyword>
<feature type="region of interest" description="Disordered" evidence="8">
    <location>
        <begin position="180"/>
        <end position="204"/>
    </location>
</feature>
<feature type="domain" description="CCHC-type" evidence="9">
    <location>
        <begin position="231"/>
        <end position="247"/>
    </location>
</feature>
<dbReference type="Pfam" id="PF17917">
    <property type="entry name" value="RT_RNaseH"/>
    <property type="match status" value="1"/>
</dbReference>
<dbReference type="GO" id="GO:0003964">
    <property type="term" value="F:RNA-directed DNA polymerase activity"/>
    <property type="evidence" value="ECO:0007669"/>
    <property type="project" value="UniProtKB-KW"/>
</dbReference>
<dbReference type="GO" id="GO:0004519">
    <property type="term" value="F:endonuclease activity"/>
    <property type="evidence" value="ECO:0007669"/>
    <property type="project" value="UniProtKB-KW"/>
</dbReference>
<dbReference type="Gene3D" id="1.10.340.70">
    <property type="match status" value="1"/>
</dbReference>
<dbReference type="Gramene" id="C.cajan_29336.t">
    <property type="protein sequence ID" value="C.cajan_29336.t"/>
    <property type="gene ID" value="C.cajan_29336"/>
</dbReference>
<dbReference type="Pfam" id="PF08284">
    <property type="entry name" value="RVP_2"/>
    <property type="match status" value="1"/>
</dbReference>
<dbReference type="InterPro" id="IPR043502">
    <property type="entry name" value="DNA/RNA_pol_sf"/>
</dbReference>
<dbReference type="InterPro" id="IPR041373">
    <property type="entry name" value="RT_RNaseH"/>
</dbReference>
<dbReference type="GO" id="GO:0003676">
    <property type="term" value="F:nucleic acid binding"/>
    <property type="evidence" value="ECO:0007669"/>
    <property type="project" value="InterPro"/>
</dbReference>
<keyword evidence="5" id="KW-0378">Hydrolase</keyword>
<dbReference type="FunFam" id="3.30.70.270:FF:000020">
    <property type="entry name" value="Transposon Tf2-6 polyprotein-like Protein"/>
    <property type="match status" value="1"/>
</dbReference>
<dbReference type="InterPro" id="IPR036875">
    <property type="entry name" value="Znf_CCHC_sf"/>
</dbReference>
<evidence type="ECO:0000256" key="3">
    <source>
        <dbReference type="ARBA" id="ARBA00022722"/>
    </source>
</evidence>
<dbReference type="CDD" id="cd00303">
    <property type="entry name" value="retropepsin_like"/>
    <property type="match status" value="1"/>
</dbReference>
<protein>
    <submittedName>
        <fullName evidence="11">Retrovirus-related Pol polyprotein from transposon 17.6</fullName>
    </submittedName>
</protein>
<dbReference type="InterPro" id="IPR000477">
    <property type="entry name" value="RT_dom"/>
</dbReference>
<dbReference type="PROSITE" id="PS50878">
    <property type="entry name" value="RT_POL"/>
    <property type="match status" value="1"/>
</dbReference>
<keyword evidence="3" id="KW-0540">Nuclease</keyword>
<dbReference type="InterPro" id="IPR001878">
    <property type="entry name" value="Znf_CCHC"/>
</dbReference>
<dbReference type="EMBL" id="KQ483464">
    <property type="protein sequence ID" value="KYP49994.1"/>
    <property type="molecule type" value="Genomic_DNA"/>
</dbReference>
<accession>A0A151S5E5</accession>
<dbReference type="AlphaFoldDB" id="A0A151S5E5"/>
<dbReference type="Gene3D" id="3.10.10.10">
    <property type="entry name" value="HIV Type 1 Reverse Transcriptase, subunit A, domain 1"/>
    <property type="match status" value="1"/>
</dbReference>
<reference evidence="11" key="1">
    <citation type="journal article" date="2012" name="Nat. Biotechnol.">
        <title>Draft genome sequence of pigeonpea (Cajanus cajan), an orphan legume crop of resource-poor farmers.</title>
        <authorList>
            <person name="Varshney R.K."/>
            <person name="Chen W."/>
            <person name="Li Y."/>
            <person name="Bharti A.K."/>
            <person name="Saxena R.K."/>
            <person name="Schlueter J.A."/>
            <person name="Donoghue M.T."/>
            <person name="Azam S."/>
            <person name="Fan G."/>
            <person name="Whaley A.M."/>
            <person name="Farmer A.D."/>
            <person name="Sheridan J."/>
            <person name="Iwata A."/>
            <person name="Tuteja R."/>
            <person name="Penmetsa R.V."/>
            <person name="Wu W."/>
            <person name="Upadhyaya H.D."/>
            <person name="Yang S.P."/>
            <person name="Shah T."/>
            <person name="Saxena K.B."/>
            <person name="Michael T."/>
            <person name="McCombie W.R."/>
            <person name="Yang B."/>
            <person name="Zhang G."/>
            <person name="Yang H."/>
            <person name="Wang J."/>
            <person name="Spillane C."/>
            <person name="Cook D.R."/>
            <person name="May G.D."/>
            <person name="Xu X."/>
            <person name="Jackson S.A."/>
        </authorList>
    </citation>
    <scope>NUCLEOTIDE SEQUENCE [LARGE SCALE GENOMIC DNA]</scope>
</reference>
<dbReference type="SUPFAM" id="SSF57756">
    <property type="entry name" value="Retrovirus zinc finger-like domains"/>
    <property type="match status" value="1"/>
</dbReference>
<evidence type="ECO:0000256" key="1">
    <source>
        <dbReference type="ARBA" id="ARBA00022679"/>
    </source>
</evidence>
<dbReference type="GO" id="GO:0004190">
    <property type="term" value="F:aspartic-type endopeptidase activity"/>
    <property type="evidence" value="ECO:0007669"/>
    <property type="project" value="InterPro"/>
</dbReference>
<gene>
    <name evidence="11" type="ORF">KK1_028234</name>
</gene>
<feature type="non-terminal residue" evidence="11">
    <location>
        <position position="1"/>
    </location>
</feature>
<evidence type="ECO:0000256" key="6">
    <source>
        <dbReference type="ARBA" id="ARBA00022918"/>
    </source>
</evidence>
<dbReference type="InterPro" id="IPR041588">
    <property type="entry name" value="Integrase_H2C2"/>
</dbReference>
<dbReference type="InterPro" id="IPR050951">
    <property type="entry name" value="Retrovirus_Pol_polyprotein"/>
</dbReference>
<evidence type="ECO:0000259" key="9">
    <source>
        <dbReference type="PROSITE" id="PS50158"/>
    </source>
</evidence>
<dbReference type="GO" id="GO:0008270">
    <property type="term" value="F:zinc ion binding"/>
    <property type="evidence" value="ECO:0007669"/>
    <property type="project" value="UniProtKB-KW"/>
</dbReference>
<evidence type="ECO:0000256" key="4">
    <source>
        <dbReference type="ARBA" id="ARBA00022759"/>
    </source>
</evidence>
<dbReference type="PANTHER" id="PTHR37984">
    <property type="entry name" value="PROTEIN CBG26694"/>
    <property type="match status" value="1"/>
</dbReference>
<dbReference type="Gene3D" id="3.30.70.270">
    <property type="match status" value="2"/>
</dbReference>
<dbReference type="CDD" id="cd09274">
    <property type="entry name" value="RNase_HI_RT_Ty3"/>
    <property type="match status" value="1"/>
</dbReference>
<dbReference type="Pfam" id="PF00098">
    <property type="entry name" value="zf-CCHC"/>
    <property type="match status" value="2"/>
</dbReference>
<evidence type="ECO:0000313" key="12">
    <source>
        <dbReference type="Proteomes" id="UP000075243"/>
    </source>
</evidence>
<keyword evidence="7" id="KW-0863">Zinc-finger</keyword>
<dbReference type="Pfam" id="PF00078">
    <property type="entry name" value="RVT_1"/>
    <property type="match status" value="1"/>
</dbReference>
<evidence type="ECO:0000256" key="2">
    <source>
        <dbReference type="ARBA" id="ARBA00022695"/>
    </source>
</evidence>
<keyword evidence="4" id="KW-0255">Endonuclease</keyword>
<evidence type="ECO:0000259" key="10">
    <source>
        <dbReference type="PROSITE" id="PS50878"/>
    </source>
</evidence>
<dbReference type="PROSITE" id="PS00141">
    <property type="entry name" value="ASP_PROTEASE"/>
    <property type="match status" value="1"/>
</dbReference>
<feature type="domain" description="CCHC-type" evidence="9">
    <location>
        <begin position="252"/>
        <end position="267"/>
    </location>
</feature>
<dbReference type="SUPFAM" id="SSF56672">
    <property type="entry name" value="DNA/RNA polymerases"/>
    <property type="match status" value="1"/>
</dbReference>
<feature type="domain" description="Reverse transcriptase" evidence="10">
    <location>
        <begin position="328"/>
        <end position="507"/>
    </location>
</feature>
<dbReference type="Pfam" id="PF03732">
    <property type="entry name" value="Retrotrans_gag"/>
    <property type="match status" value="1"/>
</dbReference>
<dbReference type="CDD" id="cd01647">
    <property type="entry name" value="RT_LTR"/>
    <property type="match status" value="1"/>
</dbReference>
<dbReference type="InterPro" id="IPR005162">
    <property type="entry name" value="Retrotrans_gag_dom"/>
</dbReference>
<feature type="compositionally biased region" description="Polar residues" evidence="8">
    <location>
        <begin position="189"/>
        <end position="204"/>
    </location>
</feature>
<keyword evidence="7" id="KW-0479">Metal-binding</keyword>
<keyword evidence="6" id="KW-0695">RNA-directed DNA polymerase</keyword>
<organism evidence="11 12">
    <name type="scientific">Cajanus cajan</name>
    <name type="common">Pigeon pea</name>
    <name type="synonym">Cajanus indicus</name>
    <dbReference type="NCBI Taxonomy" id="3821"/>
    <lineage>
        <taxon>Eukaryota</taxon>
        <taxon>Viridiplantae</taxon>
        <taxon>Streptophyta</taxon>
        <taxon>Embryophyta</taxon>
        <taxon>Tracheophyta</taxon>
        <taxon>Spermatophyta</taxon>
        <taxon>Magnoliopsida</taxon>
        <taxon>eudicotyledons</taxon>
        <taxon>Gunneridae</taxon>
        <taxon>Pentapetalae</taxon>
        <taxon>rosids</taxon>
        <taxon>fabids</taxon>
        <taxon>Fabales</taxon>
        <taxon>Fabaceae</taxon>
        <taxon>Papilionoideae</taxon>
        <taxon>50 kb inversion clade</taxon>
        <taxon>NPAAA clade</taxon>
        <taxon>indigoferoid/millettioid clade</taxon>
        <taxon>Phaseoleae</taxon>
        <taxon>Cajanus</taxon>
    </lineage>
</organism>
<dbReference type="PROSITE" id="PS50158">
    <property type="entry name" value="ZF_CCHC"/>
    <property type="match status" value="2"/>
</dbReference>
<evidence type="ECO:0000313" key="11">
    <source>
        <dbReference type="EMBL" id="KYP49994.1"/>
    </source>
</evidence>
<keyword evidence="1" id="KW-0808">Transferase</keyword>
<name>A0A151S5E5_CAJCA</name>
<dbReference type="Gene3D" id="4.10.60.10">
    <property type="entry name" value="Zinc finger, CCHC-type"/>
    <property type="match status" value="1"/>
</dbReference>
<dbReference type="GO" id="GO:0006508">
    <property type="term" value="P:proteolysis"/>
    <property type="evidence" value="ECO:0007669"/>
    <property type="project" value="InterPro"/>
</dbReference>
<keyword evidence="12" id="KW-1185">Reference proteome</keyword>
<dbReference type="PANTHER" id="PTHR37984:SF5">
    <property type="entry name" value="PROTEIN NYNRIN-LIKE"/>
    <property type="match status" value="1"/>
</dbReference>
<dbReference type="Proteomes" id="UP000075243">
    <property type="component" value="Unassembled WGS sequence"/>
</dbReference>
<evidence type="ECO:0000256" key="8">
    <source>
        <dbReference type="SAM" id="MobiDB-lite"/>
    </source>
</evidence>
<dbReference type="SMART" id="SM00343">
    <property type="entry name" value="ZnF_C2HC"/>
    <property type="match status" value="2"/>
</dbReference>
<dbReference type="Pfam" id="PF17921">
    <property type="entry name" value="Integrase_H2C2"/>
    <property type="match status" value="1"/>
</dbReference>
<evidence type="ECO:0000256" key="7">
    <source>
        <dbReference type="PROSITE-ProRule" id="PRU00047"/>
    </source>
</evidence>
<dbReference type="InterPro" id="IPR001969">
    <property type="entry name" value="Aspartic_peptidase_AS"/>
</dbReference>
<keyword evidence="2" id="KW-0548">Nucleotidyltransferase</keyword>
<evidence type="ECO:0000256" key="5">
    <source>
        <dbReference type="ARBA" id="ARBA00022801"/>
    </source>
</evidence>
<dbReference type="InterPro" id="IPR043128">
    <property type="entry name" value="Rev_trsase/Diguanyl_cyclase"/>
</dbReference>
<sequence>TFKGGYDPDAAMNWIMEIEKIFNAMECPLTQKVRLATFMLTADAHFWWKGALQRMIDGGVHLNWDNFKRVFLEKYFSDDVRSQKEVEFLELKQGNDTMAEYAAKFDALVRYCTHYHGECGERAKCIKFVNGLRPEVKTTINYQDIYHYPTLVNKCRIYDRDNRARAAFYKGVGGPMRAGNSGALGRSKPYSTSTKFQGSRSVASGSKPYVGGSVASGTRSVGGSVSTPADRCKKCGRRGHISYECPDKDVTCFNCNGKGHISSQCQQSLRPRITELSSQVGRPKATGRVFALSGAEAARSENLIQGTCFIAEIPFVVLFDSGATYSFISVSCVQKLNLPVSSPVLLVKKKDGSMRLCLDYRQLNKVIIKNKYPLPRIDDLMDQLVGACLFNKIDLRSGYHQIRVRAEDVPKIAFRTRYGHYEYLVMPFGVTNAPGVFMNYMNRIFHPYLDRFVVVFIDDILVYSKTREEHVEHLRIVLQTLKEKQLYDKLSKCEFWLDSVNFLGHLISEGEIAVDPVKVEAVLEWSAPRSVFEIRSILGLAGYYRRFIENFSRLALPLIRLIKEDQPFVWDSRCEESFQELKRRLTCAPMLVLPDPSKTFEVFCDASKLGLGGVLMQEGKVVAYASIQLKAHEQNYPTHDLELAVVVFVLKLWRHYFFGSRFEVFSDHKSLKYLFDQNELNMRQRRWLEFLKDYDFQLSYHLGKANVVADALSRKSLGVSSLMIRELHMIEEFRDMSLVCELTPKSIRLGALRVTNSLIDEIREGQKVDPFLLSQVGRLNQGVESEFRVGVDGVLRFKDRLCIPSVPELKRAILEEGHRSSLSIHLGATKMYQDLKKMFWWLRMKREVEKFVYAFLVC</sequence>